<comment type="caution">
    <text evidence="1">The sequence shown here is derived from an EMBL/GenBank/DDBJ whole genome shotgun (WGS) entry which is preliminary data.</text>
</comment>
<evidence type="ECO:0000313" key="1">
    <source>
        <dbReference type="EMBL" id="KAG5399994.1"/>
    </source>
</evidence>
<protein>
    <submittedName>
        <fullName evidence="1">Uncharacterized protein</fullName>
    </submittedName>
</protein>
<name>A0ABQ7MMN4_BRACM</name>
<reference evidence="1 2" key="1">
    <citation type="submission" date="2021-03" db="EMBL/GenBank/DDBJ databases">
        <authorList>
            <person name="King G.J."/>
            <person name="Bancroft I."/>
            <person name="Baten A."/>
            <person name="Bloomfield J."/>
            <person name="Borpatragohain P."/>
            <person name="He Z."/>
            <person name="Irish N."/>
            <person name="Irwin J."/>
            <person name="Liu K."/>
            <person name="Mauleon R.P."/>
            <person name="Moore J."/>
            <person name="Morris R."/>
            <person name="Ostergaard L."/>
            <person name="Wang B."/>
            <person name="Wells R."/>
        </authorList>
    </citation>
    <scope>NUCLEOTIDE SEQUENCE [LARGE SCALE GENOMIC DNA]</scope>
    <source>
        <strain evidence="1">R-o-18</strain>
        <tissue evidence="1">Leaf</tissue>
    </source>
</reference>
<gene>
    <name evidence="1" type="primary">A04g501420.1_BraROA</name>
    <name evidence="1" type="ORF">IGI04_014601</name>
</gene>
<organism evidence="1 2">
    <name type="scientific">Brassica rapa subsp. trilocularis</name>
    <dbReference type="NCBI Taxonomy" id="1813537"/>
    <lineage>
        <taxon>Eukaryota</taxon>
        <taxon>Viridiplantae</taxon>
        <taxon>Streptophyta</taxon>
        <taxon>Embryophyta</taxon>
        <taxon>Tracheophyta</taxon>
        <taxon>Spermatophyta</taxon>
        <taxon>Magnoliopsida</taxon>
        <taxon>eudicotyledons</taxon>
        <taxon>Gunneridae</taxon>
        <taxon>Pentapetalae</taxon>
        <taxon>rosids</taxon>
        <taxon>malvids</taxon>
        <taxon>Brassicales</taxon>
        <taxon>Brassicaceae</taxon>
        <taxon>Brassiceae</taxon>
        <taxon>Brassica</taxon>
    </lineage>
</organism>
<sequence>MLHSFRVQPAGRLVRDCAIRRYETGPAFSRPQPARDGTAWTREMLSPRRGRTGRDGPTCLTFLIP</sequence>
<dbReference type="Proteomes" id="UP000823674">
    <property type="component" value="Chromosome A04"/>
</dbReference>
<evidence type="ECO:0000313" key="2">
    <source>
        <dbReference type="Proteomes" id="UP000823674"/>
    </source>
</evidence>
<dbReference type="EMBL" id="JADBGQ010000004">
    <property type="protein sequence ID" value="KAG5399994.1"/>
    <property type="molecule type" value="Genomic_DNA"/>
</dbReference>
<keyword evidence="2" id="KW-1185">Reference proteome</keyword>
<accession>A0ABQ7MMN4</accession>
<proteinExistence type="predicted"/>